<proteinExistence type="predicted"/>
<name>A0AAP0JRH6_9MAGN</name>
<evidence type="ECO:0000256" key="1">
    <source>
        <dbReference type="SAM" id="MobiDB-lite"/>
    </source>
</evidence>
<protein>
    <submittedName>
        <fullName evidence="3">Uncharacterized protein</fullName>
    </submittedName>
</protein>
<feature type="transmembrane region" description="Helical" evidence="2">
    <location>
        <begin position="49"/>
        <end position="69"/>
    </location>
</feature>
<feature type="region of interest" description="Disordered" evidence="1">
    <location>
        <begin position="649"/>
        <end position="686"/>
    </location>
</feature>
<reference evidence="3 4" key="1">
    <citation type="submission" date="2024-01" db="EMBL/GenBank/DDBJ databases">
        <title>Genome assemblies of Stephania.</title>
        <authorList>
            <person name="Yang L."/>
        </authorList>
    </citation>
    <scope>NUCLEOTIDE SEQUENCE [LARGE SCALE GENOMIC DNA]</scope>
    <source>
        <strain evidence="3">QJT</strain>
        <tissue evidence="3">Leaf</tissue>
    </source>
</reference>
<dbReference type="Proteomes" id="UP001417504">
    <property type="component" value="Unassembled WGS sequence"/>
</dbReference>
<feature type="compositionally biased region" description="Polar residues" evidence="1">
    <location>
        <begin position="653"/>
        <end position="662"/>
    </location>
</feature>
<feature type="transmembrane region" description="Helical" evidence="2">
    <location>
        <begin position="144"/>
        <end position="165"/>
    </location>
</feature>
<dbReference type="PANTHER" id="PTHR35307:SF6">
    <property type="entry name" value="TRANSMEMBRANE PROTEIN"/>
    <property type="match status" value="1"/>
</dbReference>
<feature type="transmembrane region" description="Helical" evidence="2">
    <location>
        <begin position="252"/>
        <end position="276"/>
    </location>
</feature>
<feature type="transmembrane region" description="Helical" evidence="2">
    <location>
        <begin position="210"/>
        <end position="232"/>
    </location>
</feature>
<accession>A0AAP0JRH6</accession>
<keyword evidence="4" id="KW-1185">Reference proteome</keyword>
<dbReference type="EMBL" id="JBBNAE010000003">
    <property type="protein sequence ID" value="KAK9138867.1"/>
    <property type="molecule type" value="Genomic_DNA"/>
</dbReference>
<dbReference type="PANTHER" id="PTHR35307">
    <property type="entry name" value="PROTEIN, PUTATIVE-RELATED"/>
    <property type="match status" value="1"/>
</dbReference>
<feature type="transmembrane region" description="Helical" evidence="2">
    <location>
        <begin position="20"/>
        <end position="37"/>
    </location>
</feature>
<gene>
    <name evidence="3" type="ORF">Sjap_009461</name>
</gene>
<feature type="transmembrane region" description="Helical" evidence="2">
    <location>
        <begin position="338"/>
        <end position="362"/>
    </location>
</feature>
<evidence type="ECO:0000256" key="2">
    <source>
        <dbReference type="SAM" id="Phobius"/>
    </source>
</evidence>
<feature type="transmembrane region" description="Helical" evidence="2">
    <location>
        <begin position="89"/>
        <end position="106"/>
    </location>
</feature>
<evidence type="ECO:0000313" key="3">
    <source>
        <dbReference type="EMBL" id="KAK9138867.1"/>
    </source>
</evidence>
<keyword evidence="2" id="KW-0472">Membrane</keyword>
<organism evidence="3 4">
    <name type="scientific">Stephania japonica</name>
    <dbReference type="NCBI Taxonomy" id="461633"/>
    <lineage>
        <taxon>Eukaryota</taxon>
        <taxon>Viridiplantae</taxon>
        <taxon>Streptophyta</taxon>
        <taxon>Embryophyta</taxon>
        <taxon>Tracheophyta</taxon>
        <taxon>Spermatophyta</taxon>
        <taxon>Magnoliopsida</taxon>
        <taxon>Ranunculales</taxon>
        <taxon>Menispermaceae</taxon>
        <taxon>Menispermoideae</taxon>
        <taxon>Cissampelideae</taxon>
        <taxon>Stephania</taxon>
    </lineage>
</organism>
<feature type="transmembrane region" description="Helical" evidence="2">
    <location>
        <begin position="118"/>
        <end position="138"/>
    </location>
</feature>
<keyword evidence="2" id="KW-1133">Transmembrane helix</keyword>
<dbReference type="AlphaFoldDB" id="A0AAP0JRH6"/>
<comment type="caution">
    <text evidence="3">The sequence shown here is derived from an EMBL/GenBank/DDBJ whole genome shotgun (WGS) entry which is preliminary data.</text>
</comment>
<sequence length="686" mass="77116">MAKPSCPLENDRYTSPVPYVGLYIAGATLVCLLFMLYDMISGFRRRTRYLPCKLFSINSVTLTLLATASKLPVDLTTYMPGGRDQLSKLSSTTMVCVCIGFLIPSFGINQEAESITNLIALSLLVITIVVNVCIQMYTGVIFSFFPGHIIILCCMIILLSMLWFFNSEINRGKTVIAATNRNLFRKGRAKSFLHQVKLWYMSSCISNPQYLLCGHTGLIVAMISIVCLTVLSHAAFQTLPHKSKFCTDASDYGWSISFIVVTQIITVVVGSLGTIFRSITMVSRHTQGYLQNTSSHIVEIEKFALKFLVKKRQLLRAVSIIILSRFVVKIAVTIINCLALTILGLIPVFVGLILLVTTFSLLSMCCPKCLIPNPDISQITLPWKEELKDHVSSVIDKFPERIMWICVEDMKKWMNASNKSPPTHLAQLLSEPRSHRPQTLVDIVQQIGITSFSEGYRLSCLSVVILARISSTLSQTLIQVLDEAYDIIYYIDKKINVGNSEDHRKRQFAKVLWAYKGVHLSNIDPNRATCSVPEAISSIKNECLVFPKGLAAREMGIITAFILILEREYASIEQLYHHMEQLFIDMLLFFLSQLPTAILKDVNESPIEVHEERARFALKLLSKLILLQDRVQWAFSQGYNVTQLMDPQEEENNNPTIQNFTPADQDHDGASTTQTSNNHTPDVEMG</sequence>
<feature type="compositionally biased region" description="Polar residues" evidence="1">
    <location>
        <begin position="670"/>
        <end position="680"/>
    </location>
</feature>
<evidence type="ECO:0000313" key="4">
    <source>
        <dbReference type="Proteomes" id="UP001417504"/>
    </source>
</evidence>
<keyword evidence="2" id="KW-0812">Transmembrane</keyword>